<keyword evidence="2" id="KW-1185">Reference proteome</keyword>
<dbReference type="EMBL" id="JANPWB010000010">
    <property type="protein sequence ID" value="KAJ1136777.1"/>
    <property type="molecule type" value="Genomic_DNA"/>
</dbReference>
<dbReference type="Proteomes" id="UP001066276">
    <property type="component" value="Chromosome 6"/>
</dbReference>
<evidence type="ECO:0000313" key="2">
    <source>
        <dbReference type="Proteomes" id="UP001066276"/>
    </source>
</evidence>
<gene>
    <name evidence="1" type="ORF">NDU88_003191</name>
</gene>
<name>A0AAV7QB29_PLEWA</name>
<reference evidence="1" key="1">
    <citation type="journal article" date="2022" name="bioRxiv">
        <title>Sequencing and chromosome-scale assembly of the giantPleurodeles waltlgenome.</title>
        <authorList>
            <person name="Brown T."/>
            <person name="Elewa A."/>
            <person name="Iarovenko S."/>
            <person name="Subramanian E."/>
            <person name="Araus A.J."/>
            <person name="Petzold A."/>
            <person name="Susuki M."/>
            <person name="Suzuki K.-i.T."/>
            <person name="Hayashi T."/>
            <person name="Toyoda A."/>
            <person name="Oliveira C."/>
            <person name="Osipova E."/>
            <person name="Leigh N.D."/>
            <person name="Simon A."/>
            <person name="Yun M.H."/>
        </authorList>
    </citation>
    <scope>NUCLEOTIDE SEQUENCE</scope>
    <source>
        <strain evidence="1">20211129_DDA</strain>
        <tissue evidence="1">Liver</tissue>
    </source>
</reference>
<protein>
    <submittedName>
        <fullName evidence="1">Uncharacterized protein</fullName>
    </submittedName>
</protein>
<accession>A0AAV7QB29</accession>
<organism evidence="1 2">
    <name type="scientific">Pleurodeles waltl</name>
    <name type="common">Iberian ribbed newt</name>
    <dbReference type="NCBI Taxonomy" id="8319"/>
    <lineage>
        <taxon>Eukaryota</taxon>
        <taxon>Metazoa</taxon>
        <taxon>Chordata</taxon>
        <taxon>Craniata</taxon>
        <taxon>Vertebrata</taxon>
        <taxon>Euteleostomi</taxon>
        <taxon>Amphibia</taxon>
        <taxon>Batrachia</taxon>
        <taxon>Caudata</taxon>
        <taxon>Salamandroidea</taxon>
        <taxon>Salamandridae</taxon>
        <taxon>Pleurodelinae</taxon>
        <taxon>Pleurodeles</taxon>
    </lineage>
</organism>
<proteinExistence type="predicted"/>
<dbReference type="AlphaFoldDB" id="A0AAV7QB29"/>
<sequence>MGPQRLCKGGCCSKQHLQPYSQAAAVLGKQLILNPDRHKRRAASGGRPRLFPDLGGWAWPHGAACCGARASPPGTRTAATSGNGRDCGGGLTPAAGAPVVRSGRGRVGPLAAGVRGAAGAGWCTYWGLIAQESRGSPVDVPGASARLLDLEFQIPPAAGEVR</sequence>
<comment type="caution">
    <text evidence="1">The sequence shown here is derived from an EMBL/GenBank/DDBJ whole genome shotgun (WGS) entry which is preliminary data.</text>
</comment>
<evidence type="ECO:0000313" key="1">
    <source>
        <dbReference type="EMBL" id="KAJ1136777.1"/>
    </source>
</evidence>